<feature type="chain" id="PRO_5045591619" evidence="4">
    <location>
        <begin position="26"/>
        <end position="412"/>
    </location>
</feature>
<reference evidence="6 7" key="1">
    <citation type="submission" date="2024-04" db="EMBL/GenBank/DDBJ databases">
        <authorList>
            <person name="Cremers G."/>
        </authorList>
    </citation>
    <scope>NUCLEOTIDE SEQUENCE [LARGE SCALE GENOMIC DNA]</scope>
    <source>
        <strain evidence="6">MeCH1-AG</strain>
    </source>
</reference>
<evidence type="ECO:0000256" key="4">
    <source>
        <dbReference type="SAM" id="SignalP"/>
    </source>
</evidence>
<dbReference type="Proteomes" id="UP001497493">
    <property type="component" value="Chromosome"/>
</dbReference>
<feature type="domain" description="Leucine-binding protein" evidence="5">
    <location>
        <begin position="113"/>
        <end position="228"/>
    </location>
</feature>
<dbReference type="RefSeq" id="WP_348759124.1">
    <property type="nucleotide sequence ID" value="NZ_OZ026884.1"/>
</dbReference>
<name>A0ABM9NG90_9GAMM</name>
<evidence type="ECO:0000313" key="6">
    <source>
        <dbReference type="EMBL" id="CAL1239580.1"/>
    </source>
</evidence>
<evidence type="ECO:0000313" key="7">
    <source>
        <dbReference type="Proteomes" id="UP001497493"/>
    </source>
</evidence>
<dbReference type="NCBIfam" id="TIGR03863">
    <property type="entry name" value="PQQ_ABC_bind"/>
    <property type="match status" value="1"/>
</dbReference>
<dbReference type="Pfam" id="PF13458">
    <property type="entry name" value="Peripla_BP_6"/>
    <property type="match status" value="1"/>
</dbReference>
<evidence type="ECO:0000259" key="5">
    <source>
        <dbReference type="Pfam" id="PF13458"/>
    </source>
</evidence>
<dbReference type="Gene3D" id="3.40.50.2300">
    <property type="match status" value="4"/>
</dbReference>
<evidence type="ECO:0000256" key="3">
    <source>
        <dbReference type="SAM" id="MobiDB-lite"/>
    </source>
</evidence>
<keyword evidence="7" id="KW-1185">Reference proteome</keyword>
<proteinExistence type="inferred from homology"/>
<keyword evidence="2 4" id="KW-0732">Signal</keyword>
<dbReference type="EMBL" id="OZ026884">
    <property type="protein sequence ID" value="CAL1239580.1"/>
    <property type="molecule type" value="Genomic_DNA"/>
</dbReference>
<dbReference type="PANTHER" id="PTHR30483:SF6">
    <property type="entry name" value="PERIPLASMIC BINDING PROTEIN OF ABC TRANSPORTER FOR NATURAL AMINO ACIDS"/>
    <property type="match status" value="1"/>
</dbReference>
<organism evidence="6 7">
    <name type="scientific">Candidatus Methylocalor cossyra</name>
    <dbReference type="NCBI Taxonomy" id="3108543"/>
    <lineage>
        <taxon>Bacteria</taxon>
        <taxon>Pseudomonadati</taxon>
        <taxon>Pseudomonadota</taxon>
        <taxon>Gammaproteobacteria</taxon>
        <taxon>Methylococcales</taxon>
        <taxon>Methylococcaceae</taxon>
        <taxon>Candidatus Methylocalor</taxon>
    </lineage>
</organism>
<accession>A0ABM9NG90</accession>
<protein>
    <submittedName>
        <fullName evidence="6">ABC transporter, substrate binding protein, PQQ-dependent alcohol dehydrogenase system</fullName>
    </submittedName>
</protein>
<dbReference type="InterPro" id="IPR022478">
    <property type="entry name" value="ABC_transptr_sub-bd_PQQ"/>
</dbReference>
<comment type="similarity">
    <text evidence="1">Belongs to the leucine-binding protein family.</text>
</comment>
<dbReference type="SUPFAM" id="SSF53822">
    <property type="entry name" value="Periplasmic binding protein-like I"/>
    <property type="match status" value="1"/>
</dbReference>
<dbReference type="PANTHER" id="PTHR30483">
    <property type="entry name" value="LEUCINE-SPECIFIC-BINDING PROTEIN"/>
    <property type="match status" value="1"/>
</dbReference>
<feature type="region of interest" description="Disordered" evidence="3">
    <location>
        <begin position="27"/>
        <end position="46"/>
    </location>
</feature>
<dbReference type="CDD" id="cd06268">
    <property type="entry name" value="PBP1_ABC_transporter_LIVBP-like"/>
    <property type="match status" value="1"/>
</dbReference>
<gene>
    <name evidence="6" type="ORF">MECH1_V1_0804</name>
</gene>
<evidence type="ECO:0000256" key="2">
    <source>
        <dbReference type="ARBA" id="ARBA00022729"/>
    </source>
</evidence>
<dbReference type="InterPro" id="IPR028081">
    <property type="entry name" value="Leu-bd"/>
</dbReference>
<feature type="signal peptide" evidence="4">
    <location>
        <begin position="1"/>
        <end position="25"/>
    </location>
</feature>
<evidence type="ECO:0000256" key="1">
    <source>
        <dbReference type="ARBA" id="ARBA00010062"/>
    </source>
</evidence>
<dbReference type="InterPro" id="IPR028082">
    <property type="entry name" value="Peripla_BP_I"/>
</dbReference>
<sequence length="412" mass="45462">MSPAKPKLPWLLSAALLSAALSVQAAKKAPHPPSKPKPAAEAKAPEPRVDTLTIAYLARPEPLPPPPFFEPPVSDRGVQGARLGITDDNTTGRFTRQGFTLKETLLPAEGDVVAAFKGLVAEGHRHLLVDLPAALIAQLAALPEAANVLIYDIASRDDALRGEQCRANVLHLLPSRAMLADALAQYLVKKRWQKWFLVTGPAEGDKSYAEAVRRAAKKFGARIVAEKPWQHSFDQRRTPESEVPVFTQGVDYDVLILADETGQFGDYFPYRTWLPRPVAGTQGLVATAWHYTHEAWGALQLQNRFRAQAGRWMEAEDYGAWLAVRAIGEAATRAHSLDFDKIRAFLRSEDFTLAGFKGVPLSFRRWDGQLRQPVLLAAARSLVAVAPLEGYLHPKNELDTLGYDEPESPCRF</sequence>
<dbReference type="InterPro" id="IPR051010">
    <property type="entry name" value="BCAA_transport"/>
</dbReference>